<dbReference type="InterPro" id="IPR002104">
    <property type="entry name" value="Integrase_catalytic"/>
</dbReference>
<dbReference type="GO" id="GO:0003677">
    <property type="term" value="F:DNA binding"/>
    <property type="evidence" value="ECO:0007669"/>
    <property type="project" value="InterPro"/>
</dbReference>
<name>A0A099EU32_9RHOB</name>
<dbReference type="AlphaFoldDB" id="A0A099EU32"/>
<dbReference type="EMBL" id="FOJO01000031">
    <property type="protein sequence ID" value="SFA60761.1"/>
    <property type="molecule type" value="Genomic_DNA"/>
</dbReference>
<dbReference type="InterPro" id="IPR011010">
    <property type="entry name" value="DNA_brk_join_enz"/>
</dbReference>
<reference evidence="3 5" key="1">
    <citation type="submission" date="2014-09" db="EMBL/GenBank/DDBJ databases">
        <authorList>
            <person name="McGinnis J.M."/>
            <person name="Wolfgang W.J."/>
        </authorList>
    </citation>
    <scope>NUCLEOTIDE SEQUENCE [LARGE SCALE GENOMIC DNA]</scope>
    <source>
        <strain evidence="3 5">JCM 14014</strain>
    </source>
</reference>
<evidence type="ECO:0000256" key="1">
    <source>
        <dbReference type="ARBA" id="ARBA00023172"/>
    </source>
</evidence>
<accession>A0A099EU32</accession>
<dbReference type="InterPro" id="IPR046668">
    <property type="entry name" value="DUF6538"/>
</dbReference>
<dbReference type="PROSITE" id="PS51898">
    <property type="entry name" value="TYR_RECOMBINASE"/>
    <property type="match status" value="1"/>
</dbReference>
<evidence type="ECO:0000313" key="5">
    <source>
        <dbReference type="Proteomes" id="UP000029846"/>
    </source>
</evidence>
<gene>
    <name evidence="3" type="ORF">IT41_19940</name>
    <name evidence="4" type="ORF">SAMN04487972_1311</name>
</gene>
<evidence type="ECO:0000259" key="2">
    <source>
        <dbReference type="PROSITE" id="PS51898"/>
    </source>
</evidence>
<proteinExistence type="predicted"/>
<reference evidence="3 5" key="2">
    <citation type="submission" date="2014-10" db="EMBL/GenBank/DDBJ databases">
        <title>Paracoccus sanguinis sp. nov., isolated from clinical specimens of New York State patients.</title>
        <authorList>
            <person name="Mingle L.A."/>
            <person name="Cole J.A."/>
            <person name="Lapierre P."/>
            <person name="Musser K.A."/>
        </authorList>
    </citation>
    <scope>NUCLEOTIDE SEQUENCE [LARGE SCALE GENOMIC DNA]</scope>
    <source>
        <strain evidence="3 5">JCM 14014</strain>
    </source>
</reference>
<reference evidence="4 6" key="3">
    <citation type="submission" date="2016-10" db="EMBL/GenBank/DDBJ databases">
        <authorList>
            <person name="de Groot N.N."/>
        </authorList>
    </citation>
    <scope>NUCLEOTIDE SEQUENCE [LARGE SCALE GENOMIC DNA]</scope>
    <source>
        <strain evidence="4 6">CGMCC 1.6117</strain>
    </source>
</reference>
<organism evidence="3 5">
    <name type="scientific">Paracoccus halophilus</name>
    <dbReference type="NCBI Taxonomy" id="376733"/>
    <lineage>
        <taxon>Bacteria</taxon>
        <taxon>Pseudomonadati</taxon>
        <taxon>Pseudomonadota</taxon>
        <taxon>Alphaproteobacteria</taxon>
        <taxon>Rhodobacterales</taxon>
        <taxon>Paracoccaceae</taxon>
        <taxon>Paracoccus</taxon>
    </lineage>
</organism>
<protein>
    <submittedName>
        <fullName evidence="3">Integrase</fullName>
    </submittedName>
    <submittedName>
        <fullName evidence="4">Site-specific recombinase XerD</fullName>
    </submittedName>
</protein>
<dbReference type="InterPro" id="IPR013762">
    <property type="entry name" value="Integrase-like_cat_sf"/>
</dbReference>
<evidence type="ECO:0000313" key="4">
    <source>
        <dbReference type="EMBL" id="SFA60761.1"/>
    </source>
</evidence>
<dbReference type="Pfam" id="PF20172">
    <property type="entry name" value="DUF6538"/>
    <property type="match status" value="1"/>
</dbReference>
<dbReference type="Proteomes" id="UP000182312">
    <property type="component" value="Unassembled WGS sequence"/>
</dbReference>
<dbReference type="GO" id="GO:0015074">
    <property type="term" value="P:DNA integration"/>
    <property type="evidence" value="ECO:0007669"/>
    <property type="project" value="InterPro"/>
</dbReference>
<dbReference type="Proteomes" id="UP000029846">
    <property type="component" value="Unassembled WGS sequence"/>
</dbReference>
<dbReference type="GO" id="GO:0006310">
    <property type="term" value="P:DNA recombination"/>
    <property type="evidence" value="ECO:0007669"/>
    <property type="project" value="UniProtKB-KW"/>
</dbReference>
<dbReference type="RefSeq" id="WP_036744387.1">
    <property type="nucleotide sequence ID" value="NZ_FOJO01000031.1"/>
</dbReference>
<dbReference type="eggNOG" id="COG4974">
    <property type="taxonomic scope" value="Bacteria"/>
</dbReference>
<dbReference type="STRING" id="376733.SAMN04487972_1311"/>
<dbReference type="EMBL" id="JRKN01000086">
    <property type="protein sequence ID" value="KGJ01487.1"/>
    <property type="molecule type" value="Genomic_DNA"/>
</dbReference>
<evidence type="ECO:0000313" key="3">
    <source>
        <dbReference type="EMBL" id="KGJ01487.1"/>
    </source>
</evidence>
<keyword evidence="5" id="KW-1185">Reference proteome</keyword>
<dbReference type="Pfam" id="PF00589">
    <property type="entry name" value="Phage_integrase"/>
    <property type="match status" value="1"/>
</dbReference>
<feature type="domain" description="Tyr recombinase" evidence="2">
    <location>
        <begin position="249"/>
        <end position="425"/>
    </location>
</feature>
<dbReference type="Gene3D" id="1.10.443.10">
    <property type="entry name" value="Intergrase catalytic core"/>
    <property type="match status" value="1"/>
</dbReference>
<keyword evidence="1" id="KW-0233">DNA recombination</keyword>
<dbReference type="SUPFAM" id="SSF56349">
    <property type="entry name" value="DNA breaking-rejoining enzymes"/>
    <property type="match status" value="1"/>
</dbReference>
<evidence type="ECO:0000313" key="6">
    <source>
        <dbReference type="Proteomes" id="UP000182312"/>
    </source>
</evidence>
<dbReference type="OrthoDB" id="7222937at2"/>
<sequence length="429" mass="47998">MKKPVPILRGEHYYLRRRVPSRYASVDTRGFVQHCLFTDSFETAQRKATEMWAQMIEAWEAKLDGQNAEGDSRMAAARRLAHRRGYRYLDAPEVARLPIEEILQRIESALDKRGRLDMKEAEAALGLVPAPTMTVQQAFDEFYKVAGDRLVGKSADQLRRHRAPRLKATRNFIAAVGNKQLADVTTDDMFTFRAAWLERVAAGKVKAESANKDFIYLGSMWRAVAQAKGIPLRFETDGLALSASKGKKATRPPFSDDWIRDKLLAPGALDGLNTEARTILLAMVNTGVRPSEIAGLLPGEIRLDGKVPHILIQPNALRHLKNRHSERYVPLTGISLEAIRALPGGFPTYAQKSATLSATVNKFLTENGLLETDDHSMYSLRHAFEDRMLTAGIDERIRRDILGHGLKRERYGKGGDMEYVHSLLAAIAL</sequence>